<dbReference type="Pfam" id="PF01416">
    <property type="entry name" value="PseudoU_synth_1"/>
    <property type="match status" value="2"/>
</dbReference>
<evidence type="ECO:0000313" key="10">
    <source>
        <dbReference type="Proteomes" id="UP000265801"/>
    </source>
</evidence>
<comment type="function">
    <text evidence="4">Formation of pseudouridine at positions 38, 39 and 40 in the anticodon stem and loop of transfer RNAs.</text>
</comment>
<feature type="domain" description="Pseudouridine synthase I TruA alpha/beta" evidence="8">
    <location>
        <begin position="8"/>
        <end position="104"/>
    </location>
</feature>
<dbReference type="OrthoDB" id="9811823at2"/>
<dbReference type="GO" id="GO:0160147">
    <property type="term" value="F:tRNA pseudouridine(38-40) synthase activity"/>
    <property type="evidence" value="ECO:0007669"/>
    <property type="project" value="UniProtKB-EC"/>
</dbReference>
<comment type="caution">
    <text evidence="4">Lacks conserved residue(s) required for the propagation of feature annotation.</text>
</comment>
<evidence type="ECO:0000313" key="9">
    <source>
        <dbReference type="EMBL" id="RIW29956.1"/>
    </source>
</evidence>
<dbReference type="GO" id="GO:0031119">
    <property type="term" value="P:tRNA pseudouridine synthesis"/>
    <property type="evidence" value="ECO:0007669"/>
    <property type="project" value="UniProtKB-UniRule"/>
</dbReference>
<dbReference type="InterPro" id="IPR020103">
    <property type="entry name" value="PsdUridine_synth_cat_dom_sf"/>
</dbReference>
<dbReference type="EMBL" id="QXIR01000028">
    <property type="protein sequence ID" value="RIW29956.1"/>
    <property type="molecule type" value="Genomic_DNA"/>
</dbReference>
<evidence type="ECO:0000256" key="4">
    <source>
        <dbReference type="HAMAP-Rule" id="MF_00171"/>
    </source>
</evidence>
<feature type="domain" description="Pseudouridine synthase I TruA alpha/beta" evidence="8">
    <location>
        <begin position="144"/>
        <end position="245"/>
    </location>
</feature>
<dbReference type="FunFam" id="3.30.70.580:FF:000001">
    <property type="entry name" value="tRNA pseudouridine synthase A"/>
    <property type="match status" value="1"/>
</dbReference>
<evidence type="ECO:0000256" key="6">
    <source>
        <dbReference type="PIRSR" id="PIRSR001430-2"/>
    </source>
</evidence>
<feature type="active site" description="Nucleophile" evidence="4 5">
    <location>
        <position position="53"/>
    </location>
</feature>
<evidence type="ECO:0000259" key="8">
    <source>
        <dbReference type="Pfam" id="PF01416"/>
    </source>
</evidence>
<dbReference type="RefSeq" id="WP_119548594.1">
    <property type="nucleotide sequence ID" value="NZ_QXIR01000028.1"/>
</dbReference>
<name>A0A3A1QSC9_9BACI</name>
<keyword evidence="10" id="KW-1185">Reference proteome</keyword>
<comment type="subunit">
    <text evidence="4">Homodimer.</text>
</comment>
<dbReference type="PANTHER" id="PTHR11142:SF0">
    <property type="entry name" value="TRNA PSEUDOURIDINE SYNTHASE-LIKE 1"/>
    <property type="match status" value="1"/>
</dbReference>
<dbReference type="HAMAP" id="MF_00171">
    <property type="entry name" value="TruA"/>
    <property type="match status" value="1"/>
</dbReference>
<dbReference type="PANTHER" id="PTHR11142">
    <property type="entry name" value="PSEUDOURIDYLATE SYNTHASE"/>
    <property type="match status" value="1"/>
</dbReference>
<sequence>MQRIKCTVAYDGTPFAGYQVQPGKRTVQLEIEKALREIHKGEDVKITASGRTDAGVHAKGQVFHFDTGLSIPEEKWPTVLNSKLPPEIVLTWAEKVSGDFHSRFSAVKKEYRYCVYQNQAADPFKRHFALHYPFQINIEEMRNAAEYLIGEHDFTSFCSAKTEVADKVRTIYSIGIEEAEEEITFSYIGNGFLYNMVRILSGTLLEVGRGKYTADDVRGMLEAADRGAAGKTAAPQGLYLWKVYY</sequence>
<evidence type="ECO:0000256" key="7">
    <source>
        <dbReference type="RuleBase" id="RU003792"/>
    </source>
</evidence>
<evidence type="ECO:0000256" key="5">
    <source>
        <dbReference type="PIRSR" id="PIRSR001430-1"/>
    </source>
</evidence>
<organism evidence="9 10">
    <name type="scientific">Bacillus salacetis</name>
    <dbReference type="NCBI Taxonomy" id="2315464"/>
    <lineage>
        <taxon>Bacteria</taxon>
        <taxon>Bacillati</taxon>
        <taxon>Bacillota</taxon>
        <taxon>Bacilli</taxon>
        <taxon>Bacillales</taxon>
        <taxon>Bacillaceae</taxon>
        <taxon>Bacillus</taxon>
    </lineage>
</organism>
<comment type="caution">
    <text evidence="9">The sequence shown here is derived from an EMBL/GenBank/DDBJ whole genome shotgun (WGS) entry which is preliminary data.</text>
</comment>
<dbReference type="Gene3D" id="3.30.70.660">
    <property type="entry name" value="Pseudouridine synthase I, catalytic domain, C-terminal subdomain"/>
    <property type="match status" value="1"/>
</dbReference>
<dbReference type="EC" id="5.4.99.12" evidence="4"/>
<dbReference type="AlphaFoldDB" id="A0A3A1QSC9"/>
<evidence type="ECO:0000256" key="3">
    <source>
        <dbReference type="ARBA" id="ARBA00023235"/>
    </source>
</evidence>
<accession>A0A3A1QSC9</accession>
<comment type="similarity">
    <text evidence="1 4 7">Belongs to the tRNA pseudouridine synthase TruA family.</text>
</comment>
<protein>
    <recommendedName>
        <fullName evidence="4">tRNA pseudouridine synthase A</fullName>
        <ecNumber evidence="4">5.4.99.12</ecNumber>
    </recommendedName>
    <alternativeName>
        <fullName evidence="4">tRNA pseudouridine(38-40) synthase</fullName>
    </alternativeName>
    <alternativeName>
        <fullName evidence="4">tRNA pseudouridylate synthase I</fullName>
    </alternativeName>
    <alternativeName>
        <fullName evidence="4">tRNA-uridine isomerase I</fullName>
    </alternativeName>
</protein>
<keyword evidence="2 4" id="KW-0819">tRNA processing</keyword>
<keyword evidence="3 4" id="KW-0413">Isomerase</keyword>
<dbReference type="GO" id="GO:0003723">
    <property type="term" value="F:RNA binding"/>
    <property type="evidence" value="ECO:0007669"/>
    <property type="project" value="InterPro"/>
</dbReference>
<reference evidence="9 10" key="1">
    <citation type="submission" date="2018-09" db="EMBL/GenBank/DDBJ databases">
        <title>Bacillus saliacetes sp. nov., isolated from Thai shrimp paste (Ka-pi).</title>
        <authorList>
            <person name="Daroonpunt R."/>
            <person name="Tanasupawat S."/>
            <person name="Yiamsombut S."/>
        </authorList>
    </citation>
    <scope>NUCLEOTIDE SEQUENCE [LARGE SCALE GENOMIC DNA]</scope>
    <source>
        <strain evidence="9 10">SKP7-4</strain>
    </source>
</reference>
<dbReference type="PIRSF" id="PIRSF001430">
    <property type="entry name" value="tRNA_psdUrid_synth"/>
    <property type="match status" value="1"/>
</dbReference>
<dbReference type="InterPro" id="IPR020094">
    <property type="entry name" value="TruA/RsuA/RluB/E/F_N"/>
</dbReference>
<evidence type="ECO:0000256" key="1">
    <source>
        <dbReference type="ARBA" id="ARBA00009375"/>
    </source>
</evidence>
<dbReference type="InterPro" id="IPR020097">
    <property type="entry name" value="PsdUridine_synth_TruA_a/b_dom"/>
</dbReference>
<gene>
    <name evidence="4 9" type="primary">truA</name>
    <name evidence="9" type="ORF">D3H55_17370</name>
</gene>
<evidence type="ECO:0000256" key="2">
    <source>
        <dbReference type="ARBA" id="ARBA00022694"/>
    </source>
</evidence>
<dbReference type="NCBIfam" id="TIGR00071">
    <property type="entry name" value="hisT_truA"/>
    <property type="match status" value="1"/>
</dbReference>
<dbReference type="InterPro" id="IPR020095">
    <property type="entry name" value="PsdUridine_synth_TruA_C"/>
</dbReference>
<dbReference type="CDD" id="cd02570">
    <property type="entry name" value="PseudoU_synth_EcTruA"/>
    <property type="match status" value="1"/>
</dbReference>
<dbReference type="Gene3D" id="3.30.70.580">
    <property type="entry name" value="Pseudouridine synthase I, catalytic domain, N-terminal subdomain"/>
    <property type="match status" value="1"/>
</dbReference>
<feature type="binding site" evidence="4 6">
    <location>
        <position position="111"/>
    </location>
    <ligand>
        <name>substrate</name>
    </ligand>
</feature>
<dbReference type="Proteomes" id="UP000265801">
    <property type="component" value="Unassembled WGS sequence"/>
</dbReference>
<proteinExistence type="inferred from homology"/>
<dbReference type="InterPro" id="IPR001406">
    <property type="entry name" value="PsdUridine_synth_TruA"/>
</dbReference>
<dbReference type="SUPFAM" id="SSF55120">
    <property type="entry name" value="Pseudouridine synthase"/>
    <property type="match status" value="1"/>
</dbReference>
<comment type="catalytic activity">
    <reaction evidence="4 7">
        <text>uridine(38/39/40) in tRNA = pseudouridine(38/39/40) in tRNA</text>
        <dbReference type="Rhea" id="RHEA:22376"/>
        <dbReference type="Rhea" id="RHEA-COMP:10085"/>
        <dbReference type="Rhea" id="RHEA-COMP:10087"/>
        <dbReference type="ChEBI" id="CHEBI:65314"/>
        <dbReference type="ChEBI" id="CHEBI:65315"/>
        <dbReference type="EC" id="5.4.99.12"/>
    </reaction>
</comment>